<keyword evidence="3" id="KW-1185">Reference proteome</keyword>
<evidence type="ECO:0000313" key="3">
    <source>
        <dbReference type="Proteomes" id="UP001196413"/>
    </source>
</evidence>
<sequence>MHASSSSPSRTSSESPTACPQRFLTASISDRKGGVSYVRMKVLVATETQMPAPTVPRKRHWDAMCLPTVAVNRLKSI</sequence>
<evidence type="ECO:0000256" key="1">
    <source>
        <dbReference type="SAM" id="MobiDB-lite"/>
    </source>
</evidence>
<dbReference type="EMBL" id="JAHQIW010003658">
    <property type="protein sequence ID" value="KAJ1359646.1"/>
    <property type="molecule type" value="Genomic_DNA"/>
</dbReference>
<dbReference type="AlphaFoldDB" id="A0AAD5N113"/>
<feature type="compositionally biased region" description="Low complexity" evidence="1">
    <location>
        <begin position="1"/>
        <end position="17"/>
    </location>
</feature>
<organism evidence="2 3">
    <name type="scientific">Parelaphostrongylus tenuis</name>
    <name type="common">Meningeal worm</name>
    <dbReference type="NCBI Taxonomy" id="148309"/>
    <lineage>
        <taxon>Eukaryota</taxon>
        <taxon>Metazoa</taxon>
        <taxon>Ecdysozoa</taxon>
        <taxon>Nematoda</taxon>
        <taxon>Chromadorea</taxon>
        <taxon>Rhabditida</taxon>
        <taxon>Rhabditina</taxon>
        <taxon>Rhabditomorpha</taxon>
        <taxon>Strongyloidea</taxon>
        <taxon>Metastrongylidae</taxon>
        <taxon>Parelaphostrongylus</taxon>
    </lineage>
</organism>
<accession>A0AAD5N113</accession>
<feature type="non-terminal residue" evidence="2">
    <location>
        <position position="77"/>
    </location>
</feature>
<dbReference type="Proteomes" id="UP001196413">
    <property type="component" value="Unassembled WGS sequence"/>
</dbReference>
<reference evidence="2" key="1">
    <citation type="submission" date="2021-06" db="EMBL/GenBank/DDBJ databases">
        <title>Parelaphostrongylus tenuis whole genome reference sequence.</title>
        <authorList>
            <person name="Garwood T.J."/>
            <person name="Larsen P.A."/>
            <person name="Fountain-Jones N.M."/>
            <person name="Garbe J.R."/>
            <person name="Macchietto M.G."/>
            <person name="Kania S.A."/>
            <person name="Gerhold R.W."/>
            <person name="Richards J.E."/>
            <person name="Wolf T.M."/>
        </authorList>
    </citation>
    <scope>NUCLEOTIDE SEQUENCE</scope>
    <source>
        <strain evidence="2">MNPRO001-30</strain>
        <tissue evidence="2">Meninges</tissue>
    </source>
</reference>
<proteinExistence type="predicted"/>
<name>A0AAD5N113_PARTN</name>
<comment type="caution">
    <text evidence="2">The sequence shown here is derived from an EMBL/GenBank/DDBJ whole genome shotgun (WGS) entry which is preliminary data.</text>
</comment>
<protein>
    <submittedName>
        <fullName evidence="2">Uncharacterized protein</fullName>
    </submittedName>
</protein>
<feature type="region of interest" description="Disordered" evidence="1">
    <location>
        <begin position="1"/>
        <end position="20"/>
    </location>
</feature>
<gene>
    <name evidence="2" type="ORF">KIN20_018420</name>
</gene>
<evidence type="ECO:0000313" key="2">
    <source>
        <dbReference type="EMBL" id="KAJ1359646.1"/>
    </source>
</evidence>